<feature type="coiled-coil region" evidence="1">
    <location>
        <begin position="76"/>
        <end position="124"/>
    </location>
</feature>
<keyword evidence="3" id="KW-1185">Reference proteome</keyword>
<proteinExistence type="predicted"/>
<evidence type="ECO:0000256" key="1">
    <source>
        <dbReference type="SAM" id="Coils"/>
    </source>
</evidence>
<dbReference type="AlphaFoldDB" id="A0AAW0BM92"/>
<gene>
    <name evidence="2" type="ORF">VNI00_015365</name>
</gene>
<protein>
    <submittedName>
        <fullName evidence="2">Uncharacterized protein</fullName>
    </submittedName>
</protein>
<sequence>MLDQWERENTGLSSDFRKASSPLLVESTVGSSKASDRRAKTAHGADNTEFAFGVNSGLLTEVRRLQSLLGERDKIIQDLTKEKGDLEASVEGLRSSLKQQEQSADKAKEENWNLEISSQELRTELSNSLAHSAKLEEDLKRLRKCLAITCDAHEAAQSELAKTQTCLDELRQKHEINNALARKQLLVTSEGELSEEVNHCSLLVNRMMSSRTRKKKELV</sequence>
<dbReference type="PANTHER" id="PTHR28190:SF1">
    <property type="entry name" value="NUCLEAR MIGRATION PROTEIN NUM1"/>
    <property type="match status" value="1"/>
</dbReference>
<dbReference type="GO" id="GO:0015631">
    <property type="term" value="F:tubulin binding"/>
    <property type="evidence" value="ECO:0007669"/>
    <property type="project" value="TreeGrafter"/>
</dbReference>
<dbReference type="GO" id="GO:0005938">
    <property type="term" value="C:cell cortex"/>
    <property type="evidence" value="ECO:0007669"/>
    <property type="project" value="TreeGrafter"/>
</dbReference>
<dbReference type="GO" id="GO:0005739">
    <property type="term" value="C:mitochondrion"/>
    <property type="evidence" value="ECO:0007669"/>
    <property type="project" value="TreeGrafter"/>
</dbReference>
<evidence type="ECO:0000313" key="2">
    <source>
        <dbReference type="EMBL" id="KAK7027276.1"/>
    </source>
</evidence>
<dbReference type="InterPro" id="IPR053005">
    <property type="entry name" value="Nuclear_Pos-Cytoskel_Interact"/>
</dbReference>
<accession>A0AAW0BM92</accession>
<comment type="caution">
    <text evidence="2">The sequence shown here is derived from an EMBL/GenBank/DDBJ whole genome shotgun (WGS) entry which is preliminary data.</text>
</comment>
<organism evidence="2 3">
    <name type="scientific">Paramarasmius palmivorus</name>
    <dbReference type="NCBI Taxonomy" id="297713"/>
    <lineage>
        <taxon>Eukaryota</taxon>
        <taxon>Fungi</taxon>
        <taxon>Dikarya</taxon>
        <taxon>Basidiomycota</taxon>
        <taxon>Agaricomycotina</taxon>
        <taxon>Agaricomycetes</taxon>
        <taxon>Agaricomycetidae</taxon>
        <taxon>Agaricales</taxon>
        <taxon>Marasmiineae</taxon>
        <taxon>Marasmiaceae</taxon>
        <taxon>Paramarasmius</taxon>
    </lineage>
</organism>
<reference evidence="2 3" key="1">
    <citation type="submission" date="2024-01" db="EMBL/GenBank/DDBJ databases">
        <title>A draft genome for a cacao thread blight-causing isolate of Paramarasmius palmivorus.</title>
        <authorList>
            <person name="Baruah I.K."/>
            <person name="Bukari Y."/>
            <person name="Amoako-Attah I."/>
            <person name="Meinhardt L.W."/>
            <person name="Bailey B.A."/>
            <person name="Cohen S.P."/>
        </authorList>
    </citation>
    <scope>NUCLEOTIDE SEQUENCE [LARGE SCALE GENOMIC DNA]</scope>
    <source>
        <strain evidence="2 3">GH-12</strain>
    </source>
</reference>
<dbReference type="PANTHER" id="PTHR28190">
    <property type="entry name" value="NUCLEAR MIGRATION PROTEIN NUM1"/>
    <property type="match status" value="1"/>
</dbReference>
<name>A0AAW0BM92_9AGAR</name>
<dbReference type="EMBL" id="JAYKXP010000098">
    <property type="protein sequence ID" value="KAK7027276.1"/>
    <property type="molecule type" value="Genomic_DNA"/>
</dbReference>
<keyword evidence="1" id="KW-0175">Coiled coil</keyword>
<dbReference type="GO" id="GO:0000226">
    <property type="term" value="P:microtubule cytoskeleton organization"/>
    <property type="evidence" value="ECO:0007669"/>
    <property type="project" value="TreeGrafter"/>
</dbReference>
<dbReference type="Proteomes" id="UP001383192">
    <property type="component" value="Unassembled WGS sequence"/>
</dbReference>
<evidence type="ECO:0000313" key="3">
    <source>
        <dbReference type="Proteomes" id="UP001383192"/>
    </source>
</evidence>